<dbReference type="GO" id="GO:0046872">
    <property type="term" value="F:metal ion binding"/>
    <property type="evidence" value="ECO:0007669"/>
    <property type="project" value="InterPro"/>
</dbReference>
<accession>A0A6L9S9D7</accession>
<dbReference type="InterPro" id="IPR023299">
    <property type="entry name" value="ATPase_P-typ_cyto_dom_N"/>
</dbReference>
<evidence type="ECO:0000256" key="5">
    <source>
        <dbReference type="ARBA" id="ARBA00022967"/>
    </source>
</evidence>
<proteinExistence type="predicted"/>
<dbReference type="InterPro" id="IPR023298">
    <property type="entry name" value="ATPase_P-typ_TM_dom_sf"/>
</dbReference>
<evidence type="ECO:0000256" key="8">
    <source>
        <dbReference type="ARBA" id="ARBA00049360"/>
    </source>
</evidence>
<feature type="region of interest" description="Disordered" evidence="9">
    <location>
        <begin position="749"/>
        <end position="768"/>
    </location>
</feature>
<sequence>MAGVSGAAYTVGVAKGTAKVLPQAATQALSSVPKAASALPRAAAEMLPNEPAREALAATRALTDTHPRRQQRRVWSGDGTAHIDVRGMTAADTGRRSRLAQSVPRALRGLKGVRWAQVNAVTGQVLVAFDEGRVDLSTLLDTVRDVEREHGTRSDDFSWRQPTHPGDATPIAAVATELAADCVATGAAAFQTFFRISPLPRRLRSALALLEVERDLRRGLKRRIGPIETDFVLTLANAAVHGLSQGIATPAVDSLYRTSLLADVVSRRRTWQRREPELAGRAESVPRSAPHPPPRPGPRPKGPIERWNDRLAPLAPGVAGTVLALTRDAGRAADALQAAVPRAARYGREGFATAVGREMSRRGVVTMNAGAYRRLDRVSAVVIDAGVLVSDDGEPDPLADAVLDAAGSGGSTVLMSTHPAAQDLLARVDETIDDGTLTDHVRRLQGEGHGVLVVSADDEEALVAADVGVALPGTNTAAWWSADLVASENGLADVWRVLRAAAVACAVSESSVHLAQAGSALGALHALVAARTRLSSFGLAPVQVAALLALARGTAAGLRATRLGEPRRVEHVAWHELDPHEVYHRLQRRASMPSPNGADGSWPMRALRPVLELTVPGVGVIGEQSRDALGMLRSVRDELSDPLTPVLAVGAVASAVVGSGVDGILVGSVMTGNAMLSGVQRLRAERALRELTAEQEVVARRVVVEDLDRLADAKVEKVPARRLMPGDVIELRGSDLVPADARLLTAEEMEVDESSLTGESMPVPKDTEATPGAAVAERSGMVFDGTSVLTGSAYAVVVATGQATEAGRATRTARSAPRPAGVQARLHEVTKKALPATAIGGAAVTGIGMLRGMPLRDAVAAGVSVAVAAVPEGLPLVATVAQAGGARRLSRQGTLVRASRALEALGRVDVVCFDKTGTLTEGRLRVSRLASADADLDPDGAEGRSLLAAAAHASPDVPPDRVGSVPHATDRAVLEHADVAGQVHRNGWKSVTELPFQTQRGYSATLGRLDDDGMVLAVKGAPESVLPMCRDAPSSAMAEELASDGLRVLAVAERRHDLPEETDDVEPLVGELTLLGFVGIADTPRADASEGVRRLSDAGVRPIMVTGDHPETARATAAKTGIANGEVLTGADLERMPERERIRRVAECTVFARVTPEQKTQIVAALQKSGRVVAMIGDGINDAAAIRMADVGIGVRARRSASAQSAADLVLSGADMRQVHDALLEGRALWRRVRDAVSILVGGNAGEVAFMVLGTTLAGQAPINTRQMLLVNMLTDMFPALAIAVAGGRNDDADDDEPVGSLLGSSLTRAVAVRGGATALGATLAWTAGRWTGRRQRAGTMGLAALVLTQLGQTLLIGRDSKLVVGTSAASVLALIAAVQTPGLSQFLGCTPLGPVAWTIVLGAAVVGTVVAAKAARRGSIEAR</sequence>
<dbReference type="InterPro" id="IPR036163">
    <property type="entry name" value="HMA_dom_sf"/>
</dbReference>
<keyword evidence="6 10" id="KW-1133">Transmembrane helix</keyword>
<dbReference type="InterPro" id="IPR006121">
    <property type="entry name" value="HMA_dom"/>
</dbReference>
<dbReference type="SUPFAM" id="SSF81653">
    <property type="entry name" value="Calcium ATPase, transduction domain A"/>
    <property type="match status" value="1"/>
</dbReference>
<organism evidence="12 13">
    <name type="scientific">Phytoactinopolyspora halotolerans</name>
    <dbReference type="NCBI Taxonomy" id="1981512"/>
    <lineage>
        <taxon>Bacteria</taxon>
        <taxon>Bacillati</taxon>
        <taxon>Actinomycetota</taxon>
        <taxon>Actinomycetes</taxon>
        <taxon>Jiangellales</taxon>
        <taxon>Jiangellaceae</taxon>
        <taxon>Phytoactinopolyspora</taxon>
    </lineage>
</organism>
<evidence type="ECO:0000256" key="2">
    <source>
        <dbReference type="ARBA" id="ARBA00022692"/>
    </source>
</evidence>
<dbReference type="Pfam" id="PF00702">
    <property type="entry name" value="Hydrolase"/>
    <property type="match status" value="1"/>
</dbReference>
<protein>
    <submittedName>
        <fullName evidence="12">HAD-IC family P-type ATPase</fullName>
    </submittedName>
</protein>
<evidence type="ECO:0000313" key="13">
    <source>
        <dbReference type="Proteomes" id="UP000475214"/>
    </source>
</evidence>
<evidence type="ECO:0000256" key="6">
    <source>
        <dbReference type="ARBA" id="ARBA00022989"/>
    </source>
</evidence>
<dbReference type="Gene3D" id="3.30.70.100">
    <property type="match status" value="1"/>
</dbReference>
<dbReference type="NCBIfam" id="TIGR01494">
    <property type="entry name" value="ATPase_P-type"/>
    <property type="match status" value="2"/>
</dbReference>
<dbReference type="SUPFAM" id="SSF56784">
    <property type="entry name" value="HAD-like"/>
    <property type="match status" value="1"/>
</dbReference>
<comment type="catalytic activity">
    <reaction evidence="8">
        <text>ATP + H2O = ADP + phosphate + H(+)</text>
        <dbReference type="Rhea" id="RHEA:13065"/>
        <dbReference type="ChEBI" id="CHEBI:15377"/>
        <dbReference type="ChEBI" id="CHEBI:15378"/>
        <dbReference type="ChEBI" id="CHEBI:30616"/>
        <dbReference type="ChEBI" id="CHEBI:43474"/>
        <dbReference type="ChEBI" id="CHEBI:456216"/>
    </reaction>
</comment>
<dbReference type="PROSITE" id="PS00154">
    <property type="entry name" value="ATPASE_E1_E2"/>
    <property type="match status" value="1"/>
</dbReference>
<keyword evidence="3" id="KW-0547">Nucleotide-binding</keyword>
<dbReference type="SFLD" id="SFLDF00027">
    <property type="entry name" value="p-type_atpase"/>
    <property type="match status" value="1"/>
</dbReference>
<evidence type="ECO:0000259" key="11">
    <source>
        <dbReference type="PROSITE" id="PS50846"/>
    </source>
</evidence>
<dbReference type="InterPro" id="IPR018303">
    <property type="entry name" value="ATPase_P-typ_P_site"/>
</dbReference>
<dbReference type="Pfam" id="PF00122">
    <property type="entry name" value="E1-E2_ATPase"/>
    <property type="match status" value="1"/>
</dbReference>
<dbReference type="GO" id="GO:0005886">
    <property type="term" value="C:plasma membrane"/>
    <property type="evidence" value="ECO:0007669"/>
    <property type="project" value="UniProtKB-SubCell"/>
</dbReference>
<dbReference type="InterPro" id="IPR006068">
    <property type="entry name" value="ATPase_P-typ_cation-transptr_C"/>
</dbReference>
<dbReference type="SFLD" id="SFLDS00003">
    <property type="entry name" value="Haloacid_Dehalogenase"/>
    <property type="match status" value="1"/>
</dbReference>
<dbReference type="Gene3D" id="2.70.150.10">
    <property type="entry name" value="Calcium-transporting ATPase, cytoplasmic transduction domain A"/>
    <property type="match status" value="1"/>
</dbReference>
<dbReference type="PRINTS" id="PR00119">
    <property type="entry name" value="CATATPASE"/>
</dbReference>
<feature type="compositionally biased region" description="Pro residues" evidence="9">
    <location>
        <begin position="289"/>
        <end position="301"/>
    </location>
</feature>
<dbReference type="Proteomes" id="UP000475214">
    <property type="component" value="Unassembled WGS sequence"/>
</dbReference>
<keyword evidence="5" id="KW-1278">Translocase</keyword>
<evidence type="ECO:0000256" key="3">
    <source>
        <dbReference type="ARBA" id="ARBA00022741"/>
    </source>
</evidence>
<dbReference type="InterPro" id="IPR059000">
    <property type="entry name" value="ATPase_P-type_domA"/>
</dbReference>
<gene>
    <name evidence="12" type="ORF">G1H10_17610</name>
</gene>
<dbReference type="RefSeq" id="WP_163740156.1">
    <property type="nucleotide sequence ID" value="NZ_JAAGOA010000012.1"/>
</dbReference>
<dbReference type="Pfam" id="PF00689">
    <property type="entry name" value="Cation_ATPase_C"/>
    <property type="match status" value="1"/>
</dbReference>
<dbReference type="PROSITE" id="PS50846">
    <property type="entry name" value="HMA_2"/>
    <property type="match status" value="1"/>
</dbReference>
<feature type="domain" description="HMA" evidence="11">
    <location>
        <begin position="79"/>
        <end position="151"/>
    </location>
</feature>
<comment type="subcellular location">
    <subcellularLocation>
        <location evidence="1">Cell membrane</location>
        <topology evidence="1">Multi-pass membrane protein</topology>
    </subcellularLocation>
</comment>
<evidence type="ECO:0000256" key="1">
    <source>
        <dbReference type="ARBA" id="ARBA00004651"/>
    </source>
</evidence>
<dbReference type="GO" id="GO:0016887">
    <property type="term" value="F:ATP hydrolysis activity"/>
    <property type="evidence" value="ECO:0007669"/>
    <property type="project" value="InterPro"/>
</dbReference>
<keyword evidence="13" id="KW-1185">Reference proteome</keyword>
<dbReference type="Gene3D" id="3.40.1110.10">
    <property type="entry name" value="Calcium-transporting ATPase, cytoplasmic domain N"/>
    <property type="match status" value="1"/>
</dbReference>
<dbReference type="GO" id="GO:0005524">
    <property type="term" value="F:ATP binding"/>
    <property type="evidence" value="ECO:0007669"/>
    <property type="project" value="UniProtKB-KW"/>
</dbReference>
<dbReference type="PRINTS" id="PR00120">
    <property type="entry name" value="HATPASE"/>
</dbReference>
<evidence type="ECO:0000256" key="7">
    <source>
        <dbReference type="ARBA" id="ARBA00023136"/>
    </source>
</evidence>
<dbReference type="InterPro" id="IPR001757">
    <property type="entry name" value="P_typ_ATPase"/>
</dbReference>
<evidence type="ECO:0000256" key="10">
    <source>
        <dbReference type="SAM" id="Phobius"/>
    </source>
</evidence>
<dbReference type="SUPFAM" id="SSF81665">
    <property type="entry name" value="Calcium ATPase, transmembrane domain M"/>
    <property type="match status" value="1"/>
</dbReference>
<dbReference type="Gene3D" id="1.20.1110.10">
    <property type="entry name" value="Calcium-transporting ATPase, transmembrane domain"/>
    <property type="match status" value="1"/>
</dbReference>
<feature type="region of interest" description="Disordered" evidence="9">
    <location>
        <begin position="272"/>
        <end position="307"/>
    </location>
</feature>
<dbReference type="EMBL" id="JAAGOA010000012">
    <property type="protein sequence ID" value="NEE01995.1"/>
    <property type="molecule type" value="Genomic_DNA"/>
</dbReference>
<comment type="caution">
    <text evidence="12">The sequence shown here is derived from an EMBL/GenBank/DDBJ whole genome shotgun (WGS) entry which is preliminary data.</text>
</comment>
<dbReference type="PANTHER" id="PTHR42861">
    <property type="entry name" value="CALCIUM-TRANSPORTING ATPASE"/>
    <property type="match status" value="1"/>
</dbReference>
<dbReference type="InterPro" id="IPR023214">
    <property type="entry name" value="HAD_sf"/>
</dbReference>
<dbReference type="InterPro" id="IPR036412">
    <property type="entry name" value="HAD-like_sf"/>
</dbReference>
<evidence type="ECO:0000256" key="4">
    <source>
        <dbReference type="ARBA" id="ARBA00022840"/>
    </source>
</evidence>
<feature type="transmembrane region" description="Helical" evidence="10">
    <location>
        <begin position="1396"/>
        <end position="1416"/>
    </location>
</feature>
<dbReference type="SUPFAM" id="SSF55008">
    <property type="entry name" value="HMA, heavy metal-associated domain"/>
    <property type="match status" value="1"/>
</dbReference>
<evidence type="ECO:0000313" key="12">
    <source>
        <dbReference type="EMBL" id="NEE01995.1"/>
    </source>
</evidence>
<keyword evidence="7 10" id="KW-0472">Membrane</keyword>
<dbReference type="InterPro" id="IPR044492">
    <property type="entry name" value="P_typ_ATPase_HD_dom"/>
</dbReference>
<name>A0A6L9S9D7_9ACTN</name>
<dbReference type="SFLD" id="SFLDG00002">
    <property type="entry name" value="C1.7:_P-type_atpase_like"/>
    <property type="match status" value="1"/>
</dbReference>
<dbReference type="CDD" id="cd00371">
    <property type="entry name" value="HMA"/>
    <property type="match status" value="1"/>
</dbReference>
<reference evidence="12 13" key="1">
    <citation type="submission" date="2020-02" db="EMBL/GenBank/DDBJ databases">
        <authorList>
            <person name="Li X.-J."/>
            <person name="Han X.-M."/>
        </authorList>
    </citation>
    <scope>NUCLEOTIDE SEQUENCE [LARGE SCALE GENOMIC DNA]</scope>
    <source>
        <strain evidence="12 13">CCTCC AB 2017055</strain>
    </source>
</reference>
<dbReference type="Gene3D" id="3.40.50.1000">
    <property type="entry name" value="HAD superfamily/HAD-like"/>
    <property type="match status" value="2"/>
</dbReference>
<keyword evidence="4" id="KW-0067">ATP-binding</keyword>
<dbReference type="InterPro" id="IPR008250">
    <property type="entry name" value="ATPase_P-typ_transduc_dom_A_sf"/>
</dbReference>
<evidence type="ECO:0000256" key="9">
    <source>
        <dbReference type="SAM" id="MobiDB-lite"/>
    </source>
</evidence>
<keyword evidence="2 10" id="KW-0812">Transmembrane</keyword>